<keyword evidence="3" id="KW-1185">Reference proteome</keyword>
<dbReference type="EMBL" id="AVOT02037443">
    <property type="protein sequence ID" value="MBW0532126.1"/>
    <property type="molecule type" value="Genomic_DNA"/>
</dbReference>
<organism evidence="2 3">
    <name type="scientific">Austropuccinia psidii MF-1</name>
    <dbReference type="NCBI Taxonomy" id="1389203"/>
    <lineage>
        <taxon>Eukaryota</taxon>
        <taxon>Fungi</taxon>
        <taxon>Dikarya</taxon>
        <taxon>Basidiomycota</taxon>
        <taxon>Pucciniomycotina</taxon>
        <taxon>Pucciniomycetes</taxon>
        <taxon>Pucciniales</taxon>
        <taxon>Sphaerophragmiaceae</taxon>
        <taxon>Austropuccinia</taxon>
    </lineage>
</organism>
<reference evidence="2" key="1">
    <citation type="submission" date="2021-03" db="EMBL/GenBank/DDBJ databases">
        <title>Draft genome sequence of rust myrtle Austropuccinia psidii MF-1, a brazilian biotype.</title>
        <authorList>
            <person name="Quecine M.C."/>
            <person name="Pachon D.M.R."/>
            <person name="Bonatelli M.L."/>
            <person name="Correr F.H."/>
            <person name="Franceschini L.M."/>
            <person name="Leite T.F."/>
            <person name="Margarido G.R.A."/>
            <person name="Almeida C.A."/>
            <person name="Ferrarezi J.A."/>
            <person name="Labate C.A."/>
        </authorList>
    </citation>
    <scope>NUCLEOTIDE SEQUENCE</scope>
    <source>
        <strain evidence="2">MF-1</strain>
    </source>
</reference>
<dbReference type="CDD" id="cd14279">
    <property type="entry name" value="CUE"/>
    <property type="match status" value="1"/>
</dbReference>
<comment type="caution">
    <text evidence="2">The sequence shown here is derived from an EMBL/GenBank/DDBJ whole genome shotgun (WGS) entry which is preliminary data.</text>
</comment>
<gene>
    <name evidence="2" type="ORF">O181_071841</name>
</gene>
<protein>
    <submittedName>
        <fullName evidence="2">Uncharacterized protein</fullName>
    </submittedName>
</protein>
<dbReference type="AlphaFoldDB" id="A0A9Q3F1G8"/>
<evidence type="ECO:0000256" key="1">
    <source>
        <dbReference type="SAM" id="MobiDB-lite"/>
    </source>
</evidence>
<dbReference type="Proteomes" id="UP000765509">
    <property type="component" value="Unassembled WGS sequence"/>
</dbReference>
<accession>A0A9Q3F1G8</accession>
<feature type="compositionally biased region" description="Basic and acidic residues" evidence="1">
    <location>
        <begin position="213"/>
        <end position="225"/>
    </location>
</feature>
<proteinExistence type="predicted"/>
<evidence type="ECO:0000313" key="2">
    <source>
        <dbReference type="EMBL" id="MBW0532126.1"/>
    </source>
</evidence>
<sequence>MFKEDFNIPDEYISARLHSLFTKSANKLYYKMRLDHGKHSWPWWKEQIISKWENDSRRFKMENSFEEAIFNIERDRPMSWFLKEKDRLTALHPDMSKTMIHKRILRKCGGDLEHAIRRRCIEAWSTEDYINSMEDITTRTKIGRNWYKPPMNNKTSGKLIPKPNKPHDKAPLKFHKCGSTSHLENTCPEKTRINEIEIDKVEDTKETNNVSLHDSDSEPSDKEEVPNELSIKNMNVAFEATEVHTHLPQYSDECMDLIHVQYAKMQKPKPARGKGYTSGASCINNIVINNREDKLHLDSGAFCTCAGKDYLEKIYANWKESLIPIEGIKFSSASPDMHPLGIFEEAMIFPHPAGSFRLKVVFFVMNNCTSQHFILVNYYHNVYGIDINHHKDRYFTLGENKRQKFAFPLEKREITVIRHVENVNKERFVSDQLIEAQIGTELTLEIKENLIKNLFQCREAFASDNEIIGAIRGHKVEITLNVERPYPPLLRRPAYPAGSMAREALEIHINELIKLGVLRKVGHNEEVEVTMPVIITCHNDKSRMVGVSEH</sequence>
<evidence type="ECO:0000313" key="3">
    <source>
        <dbReference type="Proteomes" id="UP000765509"/>
    </source>
</evidence>
<feature type="region of interest" description="Disordered" evidence="1">
    <location>
        <begin position="199"/>
        <end position="225"/>
    </location>
</feature>
<name>A0A9Q3F1G8_9BASI</name>